<keyword evidence="15" id="KW-0966">Cell projection</keyword>
<evidence type="ECO:0000256" key="12">
    <source>
        <dbReference type="ARBA" id="ARBA00025078"/>
    </source>
</evidence>
<dbReference type="PANTHER" id="PTHR30531">
    <property type="entry name" value="FLAGELLAR BIOSYNTHETIC PROTEIN FLHB"/>
    <property type="match status" value="1"/>
</dbReference>
<evidence type="ECO:0000256" key="14">
    <source>
        <dbReference type="SAM" id="MobiDB-lite"/>
    </source>
</evidence>
<feature type="transmembrane region" description="Helical" evidence="13">
    <location>
        <begin position="194"/>
        <end position="215"/>
    </location>
</feature>
<dbReference type="PRINTS" id="PR00950">
    <property type="entry name" value="TYPE3IMSPROT"/>
</dbReference>
<feature type="region of interest" description="Disordered" evidence="14">
    <location>
        <begin position="1"/>
        <end position="30"/>
    </location>
</feature>
<keyword evidence="6 13" id="KW-0812">Transmembrane</keyword>
<evidence type="ECO:0000256" key="7">
    <source>
        <dbReference type="ARBA" id="ARBA00022795"/>
    </source>
</evidence>
<evidence type="ECO:0000256" key="3">
    <source>
        <dbReference type="ARBA" id="ARBA00021622"/>
    </source>
</evidence>
<dbReference type="Gene3D" id="6.10.250.2080">
    <property type="match status" value="1"/>
</dbReference>
<comment type="function">
    <text evidence="12 13">Required for formation of the rod structure in the basal body of the flagellar apparatus. Together with FliI and FliH, may constitute the export apparatus of flagellin.</text>
</comment>
<gene>
    <name evidence="13 15" type="primary">flhB</name>
    <name evidence="15" type="ORF">ACFPN2_05455</name>
</gene>
<feature type="transmembrane region" description="Helical" evidence="13">
    <location>
        <begin position="34"/>
        <end position="51"/>
    </location>
</feature>
<keyword evidence="4 13" id="KW-0813">Transport</keyword>
<sequence>MAEGDDAQEKTESATPKRLEEARRKGNIPRSRELSAAAVTMSAAAALYMMGDQIAAKMYGFMERSLTLTREQALDSSQMIPSLTSAAIDGLKMCAPVLGIICLAAVLAPLALGGWSFSTEALMPQFNRLNPLEGVKRIFSMRAVIELVKALAKFGIVGLIAVIVLWKDVNLLLGLGQEPLDQAIAHTITLAGKALISITAGLLIIAGIDVPYQLYTYAKQLKMSRQEIREEHKESEGSPEVKGRIRQLQQQMARQRMMTDVPKADVIVTNPTHFAVALRYDEKRMRAPIVVAKGVDLVAARIREIAAENNVPIFEAPPLARVLYRNVDIGGEIPSTVYQAVAQVLTYVFQLRVAKRSGFQPPPRPDVTVEE</sequence>
<dbReference type="SUPFAM" id="SSF160544">
    <property type="entry name" value="EscU C-terminal domain-like"/>
    <property type="match status" value="1"/>
</dbReference>
<keyword evidence="16" id="KW-1185">Reference proteome</keyword>
<organism evidence="15 16">
    <name type="scientific">Steroidobacter flavus</name>
    <dbReference type="NCBI Taxonomy" id="1842136"/>
    <lineage>
        <taxon>Bacteria</taxon>
        <taxon>Pseudomonadati</taxon>
        <taxon>Pseudomonadota</taxon>
        <taxon>Gammaproteobacteria</taxon>
        <taxon>Steroidobacterales</taxon>
        <taxon>Steroidobacteraceae</taxon>
        <taxon>Steroidobacter</taxon>
    </lineage>
</organism>
<name>A0ABV8SNJ8_9GAMM</name>
<protein>
    <recommendedName>
        <fullName evidence="3 13">Flagellar biosynthetic protein FlhB</fullName>
    </recommendedName>
</protein>
<dbReference type="InterPro" id="IPR006136">
    <property type="entry name" value="FlhB"/>
</dbReference>
<dbReference type="RefSeq" id="WP_380595623.1">
    <property type="nucleotide sequence ID" value="NZ_JBHSDU010000003.1"/>
</dbReference>
<keyword evidence="10 13" id="KW-0472">Membrane</keyword>
<accession>A0ABV8SNJ8</accession>
<evidence type="ECO:0000256" key="6">
    <source>
        <dbReference type="ARBA" id="ARBA00022692"/>
    </source>
</evidence>
<dbReference type="Pfam" id="PF01312">
    <property type="entry name" value="Bac_export_2"/>
    <property type="match status" value="1"/>
</dbReference>
<evidence type="ECO:0000256" key="9">
    <source>
        <dbReference type="ARBA" id="ARBA00022989"/>
    </source>
</evidence>
<keyword evidence="5 13" id="KW-1003">Cell membrane</keyword>
<evidence type="ECO:0000256" key="13">
    <source>
        <dbReference type="RuleBase" id="RU364091"/>
    </source>
</evidence>
<comment type="similarity">
    <text evidence="2 13">Belongs to the type III secretion exporter family.</text>
</comment>
<evidence type="ECO:0000256" key="8">
    <source>
        <dbReference type="ARBA" id="ARBA00022927"/>
    </source>
</evidence>
<comment type="subcellular location">
    <subcellularLocation>
        <location evidence="1">Cell membrane</location>
        <topology evidence="1">Multi-pass membrane protein</topology>
    </subcellularLocation>
</comment>
<keyword evidence="15" id="KW-0969">Cilium</keyword>
<evidence type="ECO:0000313" key="15">
    <source>
        <dbReference type="EMBL" id="MFC4308523.1"/>
    </source>
</evidence>
<dbReference type="Gene3D" id="3.40.1690.10">
    <property type="entry name" value="secretion proteins EscU"/>
    <property type="match status" value="1"/>
</dbReference>
<keyword evidence="15" id="KW-0282">Flagellum</keyword>
<comment type="caution">
    <text evidence="15">The sequence shown here is derived from an EMBL/GenBank/DDBJ whole genome shotgun (WGS) entry which is preliminary data.</text>
</comment>
<dbReference type="InterPro" id="IPR029025">
    <property type="entry name" value="T3SS_substrate_exporter_C"/>
</dbReference>
<keyword evidence="7 13" id="KW-1005">Bacterial flagellum biogenesis</keyword>
<evidence type="ECO:0000256" key="10">
    <source>
        <dbReference type="ARBA" id="ARBA00023136"/>
    </source>
</evidence>
<keyword evidence="8 13" id="KW-0653">Protein transport</keyword>
<dbReference type="PANTHER" id="PTHR30531:SF12">
    <property type="entry name" value="FLAGELLAR BIOSYNTHETIC PROTEIN FLHB"/>
    <property type="match status" value="1"/>
</dbReference>
<evidence type="ECO:0000256" key="1">
    <source>
        <dbReference type="ARBA" id="ARBA00004651"/>
    </source>
</evidence>
<dbReference type="InterPro" id="IPR006135">
    <property type="entry name" value="T3SS_substrate_exporter"/>
</dbReference>
<feature type="compositionally biased region" description="Basic and acidic residues" evidence="14">
    <location>
        <begin position="7"/>
        <end position="24"/>
    </location>
</feature>
<dbReference type="Proteomes" id="UP001595904">
    <property type="component" value="Unassembled WGS sequence"/>
</dbReference>
<keyword evidence="9 13" id="KW-1133">Transmembrane helix</keyword>
<evidence type="ECO:0000313" key="16">
    <source>
        <dbReference type="Proteomes" id="UP001595904"/>
    </source>
</evidence>
<feature type="transmembrane region" description="Helical" evidence="13">
    <location>
        <begin position="143"/>
        <end position="166"/>
    </location>
</feature>
<feature type="transmembrane region" description="Helical" evidence="13">
    <location>
        <begin position="97"/>
        <end position="122"/>
    </location>
</feature>
<dbReference type="EMBL" id="JBHSDU010000003">
    <property type="protein sequence ID" value="MFC4308523.1"/>
    <property type="molecule type" value="Genomic_DNA"/>
</dbReference>
<dbReference type="NCBIfam" id="TIGR00328">
    <property type="entry name" value="flhB"/>
    <property type="match status" value="1"/>
</dbReference>
<evidence type="ECO:0000256" key="2">
    <source>
        <dbReference type="ARBA" id="ARBA00010690"/>
    </source>
</evidence>
<evidence type="ECO:0000256" key="5">
    <source>
        <dbReference type="ARBA" id="ARBA00022475"/>
    </source>
</evidence>
<evidence type="ECO:0000256" key="11">
    <source>
        <dbReference type="ARBA" id="ARBA00023225"/>
    </source>
</evidence>
<reference evidence="16" key="1">
    <citation type="journal article" date="2019" name="Int. J. Syst. Evol. Microbiol.">
        <title>The Global Catalogue of Microorganisms (GCM) 10K type strain sequencing project: providing services to taxonomists for standard genome sequencing and annotation.</title>
        <authorList>
            <consortium name="The Broad Institute Genomics Platform"/>
            <consortium name="The Broad Institute Genome Sequencing Center for Infectious Disease"/>
            <person name="Wu L."/>
            <person name="Ma J."/>
        </authorList>
    </citation>
    <scope>NUCLEOTIDE SEQUENCE [LARGE SCALE GENOMIC DNA]</scope>
    <source>
        <strain evidence="16">CGMCC 1.10759</strain>
    </source>
</reference>
<evidence type="ECO:0000256" key="4">
    <source>
        <dbReference type="ARBA" id="ARBA00022448"/>
    </source>
</evidence>
<proteinExistence type="inferred from homology"/>
<keyword evidence="11 13" id="KW-1006">Bacterial flagellum protein export</keyword>